<keyword evidence="3" id="KW-0732">Signal</keyword>
<dbReference type="EMBL" id="JAADJF010000095">
    <property type="protein sequence ID" value="KAF4439253.1"/>
    <property type="molecule type" value="Genomic_DNA"/>
</dbReference>
<reference evidence="5 6" key="1">
    <citation type="submission" date="2020-01" db="EMBL/GenBank/DDBJ databases">
        <title>Identification and distribution of gene clusters putatively required for synthesis of sphingolipid metabolism inhibitors in phylogenetically diverse species of the filamentous fungus Fusarium.</title>
        <authorList>
            <person name="Kim H.-S."/>
            <person name="Busman M."/>
            <person name="Brown D.W."/>
            <person name="Divon H."/>
            <person name="Uhlig S."/>
            <person name="Proctor R.H."/>
        </authorList>
    </citation>
    <scope>NUCLEOTIDE SEQUENCE [LARGE SCALE GENOMIC DNA]</scope>
    <source>
        <strain evidence="5 6">NRRL 13308</strain>
    </source>
</reference>
<feature type="region of interest" description="Disordered" evidence="2">
    <location>
        <begin position="210"/>
        <end position="238"/>
    </location>
</feature>
<gene>
    <name evidence="5" type="ORF">FACUT_4330</name>
</gene>
<comment type="caution">
    <text evidence="5">The sequence shown here is derived from an EMBL/GenBank/DDBJ whole genome shotgun (WGS) entry which is preliminary data.</text>
</comment>
<evidence type="ECO:0000256" key="2">
    <source>
        <dbReference type="SAM" id="MobiDB-lite"/>
    </source>
</evidence>
<evidence type="ECO:0000313" key="6">
    <source>
        <dbReference type="Proteomes" id="UP000536711"/>
    </source>
</evidence>
<dbReference type="InterPro" id="IPR053187">
    <property type="entry name" value="Notoamide_regulator"/>
</dbReference>
<dbReference type="AlphaFoldDB" id="A0A8H4JYF5"/>
<evidence type="ECO:0000259" key="4">
    <source>
        <dbReference type="PROSITE" id="PS50048"/>
    </source>
</evidence>
<evidence type="ECO:0000256" key="1">
    <source>
        <dbReference type="ARBA" id="ARBA00023242"/>
    </source>
</evidence>
<feature type="region of interest" description="Disordered" evidence="2">
    <location>
        <begin position="833"/>
        <end position="857"/>
    </location>
</feature>
<dbReference type="GO" id="GO:0000981">
    <property type="term" value="F:DNA-binding transcription factor activity, RNA polymerase II-specific"/>
    <property type="evidence" value="ECO:0007669"/>
    <property type="project" value="InterPro"/>
</dbReference>
<dbReference type="InterPro" id="IPR001138">
    <property type="entry name" value="Zn2Cys6_DnaBD"/>
</dbReference>
<keyword evidence="6" id="KW-1185">Reference proteome</keyword>
<dbReference type="Pfam" id="PF00172">
    <property type="entry name" value="Zn_clus"/>
    <property type="match status" value="1"/>
</dbReference>
<feature type="compositionally biased region" description="Polar residues" evidence="2">
    <location>
        <begin position="211"/>
        <end position="228"/>
    </location>
</feature>
<dbReference type="SUPFAM" id="SSF57701">
    <property type="entry name" value="Zn2/Cys6 DNA-binding domain"/>
    <property type="match status" value="1"/>
</dbReference>
<dbReference type="CDD" id="cd00067">
    <property type="entry name" value="GAL4"/>
    <property type="match status" value="1"/>
</dbReference>
<dbReference type="PANTHER" id="PTHR47256">
    <property type="entry name" value="ZN(II)2CYS6 TRANSCRIPTION FACTOR (EUROFUNG)-RELATED"/>
    <property type="match status" value="1"/>
</dbReference>
<dbReference type="CDD" id="cd12148">
    <property type="entry name" value="fungal_TF_MHR"/>
    <property type="match status" value="1"/>
</dbReference>
<dbReference type="OrthoDB" id="10261408at2759"/>
<evidence type="ECO:0000313" key="5">
    <source>
        <dbReference type="EMBL" id="KAF4439253.1"/>
    </source>
</evidence>
<protein>
    <submittedName>
        <fullName evidence="5">Conidial development fluffy</fullName>
    </submittedName>
</protein>
<dbReference type="Proteomes" id="UP000536711">
    <property type="component" value="Unassembled WGS sequence"/>
</dbReference>
<dbReference type="PROSITE" id="PS50048">
    <property type="entry name" value="ZN2_CY6_FUNGAL_2"/>
    <property type="match status" value="1"/>
</dbReference>
<feature type="compositionally biased region" description="Polar residues" evidence="2">
    <location>
        <begin position="838"/>
        <end position="848"/>
    </location>
</feature>
<feature type="signal peptide" evidence="3">
    <location>
        <begin position="1"/>
        <end position="16"/>
    </location>
</feature>
<proteinExistence type="predicted"/>
<dbReference type="GO" id="GO:0008270">
    <property type="term" value="F:zinc ion binding"/>
    <property type="evidence" value="ECO:0007669"/>
    <property type="project" value="InterPro"/>
</dbReference>
<dbReference type="PROSITE" id="PS00463">
    <property type="entry name" value="ZN2_CY6_FUNGAL_1"/>
    <property type="match status" value="1"/>
</dbReference>
<evidence type="ECO:0000256" key="3">
    <source>
        <dbReference type="SAM" id="SignalP"/>
    </source>
</evidence>
<keyword evidence="1" id="KW-0539">Nucleus</keyword>
<name>A0A8H4JYF5_9HYPO</name>
<sequence>MKYLLTLALAIPAIMATPAPVPDKTASREVQACACINAEGKTAVNGYCGYIRGRAERVDGGELCYPSDKYSDYMPEYFTADFCKGYYPGYDNRVCKTKTWQSLSTAALTTMAPPDRILLPKLAAGDQGENDQVAAIPKRRTLPPRRRNAPVACQNCRTRKVKCGGARPKCHQCEKASIECVYDTPAGLNHRQADKDQIARLQATVEHLRQRISTQSTPNPDQSGTSLSPRPPEVGNTRGHVQSLADLVELLRDQPEGFALQVLESLRQGRSPEAIMDSIGGNLSMNITPSIHAAARATSTPTQTPLDFHLAFQYPKVYPPLAPLTTASLDLQLLGIPPLDVCVTQDAGPSNLFHDSVTRPMSEKNVCPQDVISRTAFGAGNGIPIDPRLYHVEISHWTAVPISNQFAVEAISLYLDMNQPWWAFFDTDLFLDDLVSMQINFCSRMLVNALLAWATQSYAHYEPTVATLPSKFLDEALRIYDAEKGVDSLTTVAATSLMSMTWTTLGKDKAGRRLQEDSAKMAQRLRLYGESDVSSLNPLDLSDGRVEIAACATAWGSFNFQMIMSMSYHQEPIPKRTPRFRIPGRSLTAAQHDIPSKDATYTAVCQFWLIVFDMNYLYYTERAVSMSSAVTIFQRLLGWADALPAGVQRHESSPDHVLNIHIWLHTAIIDLFRPFEHEFPQPKLPAFAGVNATPKAVISASIEQLKRLIYQYRANCESSKYSIIWQSGMLYLVNHILRDLSSNESQFYFLLCMRGYQYLTRYMPFVSGIVQSLIVMTNRQGVSLTANTKRLLEEVRDESRRSREFFSAYPVDLEMVAKDPSSASLEKLTSRFQEEPSGASQCEASDSGSLPDGWKGSVQDLTTTLSMLNDD</sequence>
<dbReference type="Gene3D" id="4.10.240.10">
    <property type="entry name" value="Zn(2)-C6 fungal-type DNA-binding domain"/>
    <property type="match status" value="1"/>
</dbReference>
<organism evidence="5 6">
    <name type="scientific">Fusarium acutatum</name>
    <dbReference type="NCBI Taxonomy" id="78861"/>
    <lineage>
        <taxon>Eukaryota</taxon>
        <taxon>Fungi</taxon>
        <taxon>Dikarya</taxon>
        <taxon>Ascomycota</taxon>
        <taxon>Pezizomycotina</taxon>
        <taxon>Sordariomycetes</taxon>
        <taxon>Hypocreomycetidae</taxon>
        <taxon>Hypocreales</taxon>
        <taxon>Nectriaceae</taxon>
        <taxon>Fusarium</taxon>
        <taxon>Fusarium fujikuroi species complex</taxon>
    </lineage>
</organism>
<feature type="chain" id="PRO_5034363310" evidence="3">
    <location>
        <begin position="17"/>
        <end position="871"/>
    </location>
</feature>
<accession>A0A8H4JYF5</accession>
<feature type="domain" description="Zn(2)-C6 fungal-type" evidence="4">
    <location>
        <begin position="152"/>
        <end position="182"/>
    </location>
</feature>
<dbReference type="InterPro" id="IPR036864">
    <property type="entry name" value="Zn2-C6_fun-type_DNA-bd_sf"/>
</dbReference>
<dbReference type="PANTHER" id="PTHR47256:SF1">
    <property type="entry name" value="ZN(II)2CYS6 TRANSCRIPTION FACTOR (EUROFUNG)"/>
    <property type="match status" value="1"/>
</dbReference>
<dbReference type="SMART" id="SM00066">
    <property type="entry name" value="GAL4"/>
    <property type="match status" value="1"/>
</dbReference>